<accession>A0A2H0N146</accession>
<sequence length="219" mass="25227">MNRILSWFCKIFLAPLVKWLFIKEIKGKENIPKGNFILVSNHQSDLDVIFDAYLCAPRRFRFIGQVDGFKIPLKWIIAFIYFISGVIPLNRKDEQSRKKVVEKAIQVLKKGDILIIYPEGRRSANGEIQEGKFGAARIFLKTGAPILPTGIKGTFALLPLKGKLKIKRIIQINIGKPLFFEKELTETRSLNEYSPRYREIVQAITQKMMTEINNLCEEI</sequence>
<dbReference type="Proteomes" id="UP000231139">
    <property type="component" value="Unassembled WGS sequence"/>
</dbReference>
<dbReference type="PANTHER" id="PTHR10434">
    <property type="entry name" value="1-ACYL-SN-GLYCEROL-3-PHOSPHATE ACYLTRANSFERASE"/>
    <property type="match status" value="1"/>
</dbReference>
<keyword evidence="1" id="KW-0808">Transferase</keyword>
<dbReference type="Pfam" id="PF01553">
    <property type="entry name" value="Acyltransferase"/>
    <property type="match status" value="1"/>
</dbReference>
<reference evidence="4 5" key="1">
    <citation type="submission" date="2017-09" db="EMBL/GenBank/DDBJ databases">
        <title>Depth-based differentiation of microbial function through sediment-hosted aquifers and enrichment of novel symbionts in the deep terrestrial subsurface.</title>
        <authorList>
            <person name="Probst A.J."/>
            <person name="Ladd B."/>
            <person name="Jarett J.K."/>
            <person name="Geller-Mcgrath D.E."/>
            <person name="Sieber C.M."/>
            <person name="Emerson J.B."/>
            <person name="Anantharaman K."/>
            <person name="Thomas B.C."/>
            <person name="Malmstrom R."/>
            <person name="Stieglmeier M."/>
            <person name="Klingl A."/>
            <person name="Woyke T."/>
            <person name="Ryan C.M."/>
            <person name="Banfield J.F."/>
        </authorList>
    </citation>
    <scope>NUCLEOTIDE SEQUENCE [LARGE SCALE GENOMIC DNA]</scope>
    <source>
        <strain evidence="4">CG11_big_fil_rev_8_21_14_0_20_35_11</strain>
    </source>
</reference>
<evidence type="ECO:0000313" key="4">
    <source>
        <dbReference type="EMBL" id="PIR02627.1"/>
    </source>
</evidence>
<protein>
    <recommendedName>
        <fullName evidence="3">Phospholipid/glycerol acyltransferase domain-containing protein</fullName>
    </recommendedName>
</protein>
<dbReference type="EMBL" id="PCWK01000021">
    <property type="protein sequence ID" value="PIR02627.1"/>
    <property type="molecule type" value="Genomic_DNA"/>
</dbReference>
<evidence type="ECO:0000313" key="5">
    <source>
        <dbReference type="Proteomes" id="UP000231139"/>
    </source>
</evidence>
<evidence type="ECO:0000256" key="1">
    <source>
        <dbReference type="ARBA" id="ARBA00022679"/>
    </source>
</evidence>
<name>A0A2H0N146_9BACT</name>
<dbReference type="InterPro" id="IPR002123">
    <property type="entry name" value="Plipid/glycerol_acylTrfase"/>
</dbReference>
<dbReference type="GO" id="GO:0003841">
    <property type="term" value="F:1-acylglycerol-3-phosphate O-acyltransferase activity"/>
    <property type="evidence" value="ECO:0007669"/>
    <property type="project" value="TreeGrafter"/>
</dbReference>
<dbReference type="SMART" id="SM00563">
    <property type="entry name" value="PlsC"/>
    <property type="match status" value="1"/>
</dbReference>
<dbReference type="GO" id="GO:0006654">
    <property type="term" value="P:phosphatidic acid biosynthetic process"/>
    <property type="evidence" value="ECO:0007669"/>
    <property type="project" value="TreeGrafter"/>
</dbReference>
<evidence type="ECO:0000259" key="3">
    <source>
        <dbReference type="SMART" id="SM00563"/>
    </source>
</evidence>
<keyword evidence="2" id="KW-0012">Acyltransferase</keyword>
<dbReference type="AlphaFoldDB" id="A0A2H0N146"/>
<dbReference type="SUPFAM" id="SSF69593">
    <property type="entry name" value="Glycerol-3-phosphate (1)-acyltransferase"/>
    <property type="match status" value="1"/>
</dbReference>
<feature type="domain" description="Phospholipid/glycerol acyltransferase" evidence="3">
    <location>
        <begin position="36"/>
        <end position="154"/>
    </location>
</feature>
<organism evidence="4 5">
    <name type="scientific">Candidatus Nealsonbacteria bacterium CG11_big_fil_rev_8_21_14_0_20_35_11</name>
    <dbReference type="NCBI Taxonomy" id="1974713"/>
    <lineage>
        <taxon>Bacteria</taxon>
        <taxon>Candidatus Nealsoniibacteriota</taxon>
    </lineage>
</organism>
<dbReference type="PANTHER" id="PTHR10434:SF40">
    <property type="entry name" value="1-ACYL-SN-GLYCEROL-3-PHOSPHATE ACYLTRANSFERASE"/>
    <property type="match status" value="1"/>
</dbReference>
<evidence type="ECO:0000256" key="2">
    <source>
        <dbReference type="ARBA" id="ARBA00023315"/>
    </source>
</evidence>
<comment type="caution">
    <text evidence="4">The sequence shown here is derived from an EMBL/GenBank/DDBJ whole genome shotgun (WGS) entry which is preliminary data.</text>
</comment>
<gene>
    <name evidence="4" type="ORF">COV62_01005</name>
</gene>
<proteinExistence type="predicted"/>
<dbReference type="CDD" id="cd07989">
    <property type="entry name" value="LPLAT_AGPAT-like"/>
    <property type="match status" value="1"/>
</dbReference>